<sequence>MESGDWVMQKRDTCSGESLKDSTSDVCKYLKSKKRRKTSVDRYSLLERWHPTHSSSVHSVTMASKKKKNYNRGKSNPIKESIVNTKA</sequence>
<proteinExistence type="predicted"/>
<evidence type="ECO:0000313" key="2">
    <source>
        <dbReference type="EMBL" id="CAH2093306.1"/>
    </source>
</evidence>
<protein>
    <submittedName>
        <fullName evidence="2">Uncharacterized protein</fullName>
    </submittedName>
</protein>
<evidence type="ECO:0000256" key="1">
    <source>
        <dbReference type="SAM" id="MobiDB-lite"/>
    </source>
</evidence>
<gene>
    <name evidence="2" type="ORF">EEDITHA_LOCUS8982</name>
</gene>
<comment type="caution">
    <text evidence="2">The sequence shown here is derived from an EMBL/GenBank/DDBJ whole genome shotgun (WGS) entry which is preliminary data.</text>
</comment>
<organism evidence="2 3">
    <name type="scientific">Euphydryas editha</name>
    <name type="common">Edith's checkerspot</name>
    <dbReference type="NCBI Taxonomy" id="104508"/>
    <lineage>
        <taxon>Eukaryota</taxon>
        <taxon>Metazoa</taxon>
        <taxon>Ecdysozoa</taxon>
        <taxon>Arthropoda</taxon>
        <taxon>Hexapoda</taxon>
        <taxon>Insecta</taxon>
        <taxon>Pterygota</taxon>
        <taxon>Neoptera</taxon>
        <taxon>Endopterygota</taxon>
        <taxon>Lepidoptera</taxon>
        <taxon>Glossata</taxon>
        <taxon>Ditrysia</taxon>
        <taxon>Papilionoidea</taxon>
        <taxon>Nymphalidae</taxon>
        <taxon>Nymphalinae</taxon>
        <taxon>Euphydryas</taxon>
    </lineage>
</organism>
<dbReference type="EMBL" id="CAKOGL010000012">
    <property type="protein sequence ID" value="CAH2093306.1"/>
    <property type="molecule type" value="Genomic_DNA"/>
</dbReference>
<keyword evidence="3" id="KW-1185">Reference proteome</keyword>
<feature type="region of interest" description="Disordered" evidence="1">
    <location>
        <begin position="54"/>
        <end position="87"/>
    </location>
</feature>
<dbReference type="Proteomes" id="UP001153954">
    <property type="component" value="Unassembled WGS sequence"/>
</dbReference>
<reference evidence="2" key="1">
    <citation type="submission" date="2022-03" db="EMBL/GenBank/DDBJ databases">
        <authorList>
            <person name="Tunstrom K."/>
        </authorList>
    </citation>
    <scope>NUCLEOTIDE SEQUENCE</scope>
</reference>
<evidence type="ECO:0000313" key="3">
    <source>
        <dbReference type="Proteomes" id="UP001153954"/>
    </source>
</evidence>
<name>A0AAU9U5T5_EUPED</name>
<dbReference type="AlphaFoldDB" id="A0AAU9U5T5"/>
<feature type="compositionally biased region" description="Basic and acidic residues" evidence="1">
    <location>
        <begin position="8"/>
        <end position="21"/>
    </location>
</feature>
<accession>A0AAU9U5T5</accession>
<feature type="region of interest" description="Disordered" evidence="1">
    <location>
        <begin position="1"/>
        <end position="21"/>
    </location>
</feature>